<dbReference type="Gramene" id="ONIVA03G30040.3">
    <property type="protein sequence ID" value="ONIVA03G30040.3"/>
    <property type="gene ID" value="ONIVA03G30040"/>
</dbReference>
<protein>
    <submittedName>
        <fullName evidence="2">Uncharacterized protein</fullName>
    </submittedName>
</protein>
<organism evidence="2">
    <name type="scientific">Oryza nivara</name>
    <name type="common">Indian wild rice</name>
    <name type="synonym">Oryza sativa f. spontanea</name>
    <dbReference type="NCBI Taxonomy" id="4536"/>
    <lineage>
        <taxon>Eukaryota</taxon>
        <taxon>Viridiplantae</taxon>
        <taxon>Streptophyta</taxon>
        <taxon>Embryophyta</taxon>
        <taxon>Tracheophyta</taxon>
        <taxon>Spermatophyta</taxon>
        <taxon>Magnoliopsida</taxon>
        <taxon>Liliopsida</taxon>
        <taxon>Poales</taxon>
        <taxon>Poaceae</taxon>
        <taxon>BOP clade</taxon>
        <taxon>Oryzoideae</taxon>
        <taxon>Oryzeae</taxon>
        <taxon>Oryzinae</taxon>
        <taxon>Oryza</taxon>
    </lineage>
</organism>
<evidence type="ECO:0000313" key="2">
    <source>
        <dbReference type="EnsemblPlants" id="ONIVA03G30040.3"/>
    </source>
</evidence>
<keyword evidence="3" id="KW-1185">Reference proteome</keyword>
<feature type="compositionally biased region" description="Basic residues" evidence="1">
    <location>
        <begin position="65"/>
        <end position="84"/>
    </location>
</feature>
<accession>A0A0E0GRK0</accession>
<proteinExistence type="predicted"/>
<evidence type="ECO:0000256" key="1">
    <source>
        <dbReference type="SAM" id="MobiDB-lite"/>
    </source>
</evidence>
<reference evidence="2" key="2">
    <citation type="submission" date="2018-04" db="EMBL/GenBank/DDBJ databases">
        <title>OnivRS2 (Oryza nivara Reference Sequence Version 2).</title>
        <authorList>
            <person name="Zhang J."/>
            <person name="Kudrna D."/>
            <person name="Lee S."/>
            <person name="Talag J."/>
            <person name="Rajasekar S."/>
            <person name="Welchert J."/>
            <person name="Hsing Y.-I."/>
            <person name="Wing R.A."/>
        </authorList>
    </citation>
    <scope>NUCLEOTIDE SEQUENCE [LARGE SCALE GENOMIC DNA]</scope>
    <source>
        <strain evidence="2">SL10</strain>
    </source>
</reference>
<feature type="region of interest" description="Disordered" evidence="1">
    <location>
        <begin position="64"/>
        <end position="86"/>
    </location>
</feature>
<sequence>MVSCGQWPVHLAADVVLITAEVVHGITVRISEVLLDVGLAVDLLAGHALDVGLLTAEHRAAPCGRARRPGARRPRGNPRSRKLPAARWRSAWPRPATAAHLPQLAGCPYSSPRCGDQQQQQLTKTGAEHRHRRFRGRPGSYLIASGRADVNYAGVVWLNAWRVAEAALVRALLPPLPLRRQQQRRRAGRRRPQPGHVATAHPPSSPTSHPLCLLGSSSPSSPRGAGVPPAGLVTLSGPTSRQGGRQGCIVGMIAWGEYCRSLYSLSAVLPVDGLEATPAAAIANA</sequence>
<dbReference type="Proteomes" id="UP000006591">
    <property type="component" value="Chromosome 3"/>
</dbReference>
<feature type="compositionally biased region" description="Basic residues" evidence="1">
    <location>
        <begin position="181"/>
        <end position="193"/>
    </location>
</feature>
<feature type="compositionally biased region" description="Low complexity" evidence="1">
    <location>
        <begin position="194"/>
        <end position="231"/>
    </location>
</feature>
<name>A0A0E0GRK0_ORYNI</name>
<feature type="region of interest" description="Disordered" evidence="1">
    <location>
        <begin position="180"/>
        <end position="243"/>
    </location>
</feature>
<reference evidence="2" key="1">
    <citation type="submission" date="2015-04" db="UniProtKB">
        <authorList>
            <consortium name="EnsemblPlants"/>
        </authorList>
    </citation>
    <scope>IDENTIFICATION</scope>
    <source>
        <strain evidence="2">SL10</strain>
    </source>
</reference>
<evidence type="ECO:0000313" key="3">
    <source>
        <dbReference type="Proteomes" id="UP000006591"/>
    </source>
</evidence>
<dbReference type="AlphaFoldDB" id="A0A0E0GRK0"/>
<feature type="region of interest" description="Disordered" evidence="1">
    <location>
        <begin position="110"/>
        <end position="133"/>
    </location>
</feature>
<dbReference type="HOGENOM" id="CLU_1104229_0_0_1"/>
<dbReference type="EnsemblPlants" id="ONIVA03G30040.3">
    <property type="protein sequence ID" value="ONIVA03G30040.3"/>
    <property type="gene ID" value="ONIVA03G30040"/>
</dbReference>